<keyword evidence="4" id="KW-0067">ATP-binding</keyword>
<gene>
    <name evidence="9" type="ORF">URODEC1_LOCUS41182</name>
</gene>
<dbReference type="Pfam" id="PF13947">
    <property type="entry name" value="GUB_WAK_bind"/>
    <property type="match status" value="1"/>
</dbReference>
<comment type="subcellular location">
    <subcellularLocation>
        <location evidence="1">Membrane</location>
        <topology evidence="1">Single-pass membrane protein</topology>
    </subcellularLocation>
</comment>
<evidence type="ECO:0000256" key="4">
    <source>
        <dbReference type="ARBA" id="ARBA00022840"/>
    </source>
</evidence>
<sequence>MDLLIPHRLPLPLLLAILVAAWHGVPSSGDGGYDASMCVWQPYTCGDVSIKYPFYSKTGALLGNESSYCGYPGLEILCDEEGRAFLELESGNYTVTSIDYELHTVRLVDPEVLDDRSCPRADHNVTLWNFSWLYYPNGTVDYLVFFINCNFLSSRDDCPVVALAQNVTVPPGSALRFTTADASLTFLVGCGAALPSPRCLEGAAPIRCDDDLGGGAAGERSYVFRGATANATDAGGAIPGGGGGGGECARSCRGTVTVQVYAALFDVPSLSNLSSSYGTMLRNGFELGWDASFDARCALCESSGGWCSYNRTSAASGGGGGALAFGCVCPDGRTRPSHCAFLLLLFLAYLLHCKRIYGSFIFWRKRSYVSPRVKAFLERYGSLHPKVYSYAEVKRMTKSFTYQLGEGGCGVVYKGRLPDGRLVAVKMLKELKGDDERFMNEITTAFDASEMAKGAGELVRKMIVVGLWCVQVMPIDRPSMSQVVEMLENDMKDLIQLPSKPMTSSYSEY</sequence>
<dbReference type="InterPro" id="IPR025287">
    <property type="entry name" value="WAK_GUB"/>
</dbReference>
<dbReference type="AlphaFoldDB" id="A0ABC8Z3U3"/>
<keyword evidence="5" id="KW-0325">Glycoprotein</keyword>
<dbReference type="PANTHER" id="PTHR46008:SF2">
    <property type="entry name" value="LEAF RUST 10 DISEASE-RESISTANCE LOCUS RECEPTOR-LIKE PROTEIN KINASE-LIKE 1.4"/>
    <property type="match status" value="1"/>
</dbReference>
<keyword evidence="2 6" id="KW-0732">Signal</keyword>
<evidence type="ECO:0000259" key="8">
    <source>
        <dbReference type="Pfam" id="PF14380"/>
    </source>
</evidence>
<evidence type="ECO:0000256" key="2">
    <source>
        <dbReference type="ARBA" id="ARBA00022729"/>
    </source>
</evidence>
<reference evidence="10" key="1">
    <citation type="submission" date="2024-06" db="EMBL/GenBank/DDBJ databases">
        <authorList>
            <person name="Ryan C."/>
        </authorList>
    </citation>
    <scope>NUCLEOTIDE SEQUENCE [LARGE SCALE GENOMIC DNA]</scope>
</reference>
<accession>A0ABC8Z3U3</accession>
<dbReference type="Gene3D" id="3.30.200.20">
    <property type="entry name" value="Phosphorylase Kinase, domain 1"/>
    <property type="match status" value="1"/>
</dbReference>
<dbReference type="Pfam" id="PF14380">
    <property type="entry name" value="WAK_assoc"/>
    <property type="match status" value="1"/>
</dbReference>
<organism evidence="9 10">
    <name type="scientific">Urochloa decumbens</name>
    <dbReference type="NCBI Taxonomy" id="240449"/>
    <lineage>
        <taxon>Eukaryota</taxon>
        <taxon>Viridiplantae</taxon>
        <taxon>Streptophyta</taxon>
        <taxon>Embryophyta</taxon>
        <taxon>Tracheophyta</taxon>
        <taxon>Spermatophyta</taxon>
        <taxon>Magnoliopsida</taxon>
        <taxon>Liliopsida</taxon>
        <taxon>Poales</taxon>
        <taxon>Poaceae</taxon>
        <taxon>PACMAD clade</taxon>
        <taxon>Panicoideae</taxon>
        <taxon>Panicodae</taxon>
        <taxon>Paniceae</taxon>
        <taxon>Melinidinae</taxon>
        <taxon>Urochloa</taxon>
    </lineage>
</organism>
<evidence type="ECO:0000256" key="5">
    <source>
        <dbReference type="ARBA" id="ARBA00023180"/>
    </source>
</evidence>
<dbReference type="GO" id="GO:0005524">
    <property type="term" value="F:ATP binding"/>
    <property type="evidence" value="ECO:0007669"/>
    <property type="project" value="UniProtKB-KW"/>
</dbReference>
<evidence type="ECO:0000259" key="7">
    <source>
        <dbReference type="Pfam" id="PF13947"/>
    </source>
</evidence>
<dbReference type="SUPFAM" id="SSF56112">
    <property type="entry name" value="Protein kinase-like (PK-like)"/>
    <property type="match status" value="1"/>
</dbReference>
<feature type="domain" description="Wall-associated receptor kinase galacturonan-binding" evidence="7">
    <location>
        <begin position="44"/>
        <end position="109"/>
    </location>
</feature>
<name>A0ABC8Z3U3_9POAL</name>
<evidence type="ECO:0000313" key="10">
    <source>
        <dbReference type="Proteomes" id="UP001497457"/>
    </source>
</evidence>
<dbReference type="InterPro" id="IPR011009">
    <property type="entry name" value="Kinase-like_dom_sf"/>
</dbReference>
<feature type="chain" id="PRO_5044819899" evidence="6">
    <location>
        <begin position="28"/>
        <end position="509"/>
    </location>
</feature>
<dbReference type="InterPro" id="IPR032872">
    <property type="entry name" value="WAK_assoc_C"/>
</dbReference>
<dbReference type="GO" id="GO:0016020">
    <property type="term" value="C:membrane"/>
    <property type="evidence" value="ECO:0007669"/>
    <property type="project" value="UniProtKB-SubCell"/>
</dbReference>
<dbReference type="Proteomes" id="UP001497457">
    <property type="component" value="Chromosome 18b"/>
</dbReference>
<protein>
    <submittedName>
        <fullName evidence="9">Uncharacterized protein</fullName>
    </submittedName>
</protein>
<keyword evidence="3" id="KW-0547">Nucleotide-binding</keyword>
<evidence type="ECO:0000313" key="9">
    <source>
        <dbReference type="EMBL" id="CAL4955035.1"/>
    </source>
</evidence>
<reference evidence="9 10" key="2">
    <citation type="submission" date="2024-10" db="EMBL/GenBank/DDBJ databases">
        <authorList>
            <person name="Ryan C."/>
        </authorList>
    </citation>
    <scope>NUCLEOTIDE SEQUENCE [LARGE SCALE GENOMIC DNA]</scope>
</reference>
<evidence type="ECO:0000256" key="3">
    <source>
        <dbReference type="ARBA" id="ARBA00022741"/>
    </source>
</evidence>
<evidence type="ECO:0000256" key="6">
    <source>
        <dbReference type="SAM" id="SignalP"/>
    </source>
</evidence>
<dbReference type="EMBL" id="OZ075128">
    <property type="protein sequence ID" value="CAL4955035.1"/>
    <property type="molecule type" value="Genomic_DNA"/>
</dbReference>
<proteinExistence type="predicted"/>
<feature type="signal peptide" evidence="6">
    <location>
        <begin position="1"/>
        <end position="27"/>
    </location>
</feature>
<dbReference type="PANTHER" id="PTHR46008">
    <property type="entry name" value="LEAF RUST 10 DISEASE-RESISTANCE LOCUS RECEPTOR-LIKE PROTEIN KINASE-LIKE 1.4"/>
    <property type="match status" value="1"/>
</dbReference>
<keyword evidence="10" id="KW-1185">Reference proteome</keyword>
<feature type="domain" description="Wall-associated receptor kinase C-terminal" evidence="8">
    <location>
        <begin position="248"/>
        <end position="331"/>
    </location>
</feature>
<evidence type="ECO:0000256" key="1">
    <source>
        <dbReference type="ARBA" id="ARBA00004167"/>
    </source>
</evidence>